<feature type="transmembrane region" description="Helical" evidence="2">
    <location>
        <begin position="41"/>
        <end position="69"/>
    </location>
</feature>
<feature type="transmembrane region" description="Helical" evidence="2">
    <location>
        <begin position="122"/>
        <end position="143"/>
    </location>
</feature>
<proteinExistence type="predicted"/>
<keyword evidence="2" id="KW-0472">Membrane</keyword>
<dbReference type="Proteomes" id="UP000887578">
    <property type="component" value="Unplaced"/>
</dbReference>
<feature type="compositionally biased region" description="Polar residues" evidence="1">
    <location>
        <begin position="434"/>
        <end position="457"/>
    </location>
</feature>
<reference evidence="4" key="1">
    <citation type="submission" date="2022-11" db="UniProtKB">
        <authorList>
            <consortium name="WormBaseParasite"/>
        </authorList>
    </citation>
    <scope>IDENTIFICATION</scope>
</reference>
<evidence type="ECO:0000313" key="4">
    <source>
        <dbReference type="WBParaSite" id="PDA_v2.g28769.t1"/>
    </source>
</evidence>
<sequence>MGGAISTVAKATKSCFKAVGNVVTKAVKGVGNFIHKHGKKLLAGVAVLAGVALCFVPGFQVVGAGIICGGINAGMLSFNKNATWKDFGKAFLGGFAAGFITTLAAPAIAAMAAAAGGIATSTFAAAAISCTVSAAAYAGIGILTNGINNIIFEKKFFDNFKSSAICGGLIGFISPIINSAGINEAVVKFFKPLENKFGIALTTGAMASIGGRGLRMAANFCISAITQKIQTGKISWQRAAVDSVVYGYVNHKMAANAIEANAAQFCTIDQTVPYTYVPEKVKIVNTPPPPPLSQSQTNPSNSSNNIETVNSDGTASTSIPTRAPSTAVPPRIIRTPRSENISIPEVVPLTSTRETTNQQQLNETSLQTGMERDTVNGQPSDVRMQKVRSTSTLIESPTVSTTTIISDTIEHEPTTDNKILQSLSKLKTVNSNAAQSQCNRVSETQPLNNDNSVNPLYTSKKDDVESKAAVDMTSQTISQETTAKTGPSNDTKIESLNHERNSATQIQTSFLPSVQVGVQVASKISKSNKPTNPGIETINIECKENGMGLGQKLSMEKVVAPQLPSASKFQASKADQNLQQSYNLVGEKAAVKVVVTYPVISFIENEYKILDWKEWPQLPKDIKIVTVTGPHASGRTSFIHSLIYFWGYKLLKEQVITSKLRIGMHLNLF</sequence>
<protein>
    <submittedName>
        <fullName evidence="4">Uncharacterized protein</fullName>
    </submittedName>
</protein>
<keyword evidence="3" id="KW-1185">Reference proteome</keyword>
<evidence type="ECO:0000313" key="3">
    <source>
        <dbReference type="Proteomes" id="UP000887578"/>
    </source>
</evidence>
<evidence type="ECO:0000256" key="1">
    <source>
        <dbReference type="SAM" id="MobiDB-lite"/>
    </source>
</evidence>
<feature type="region of interest" description="Disordered" evidence="1">
    <location>
        <begin position="285"/>
        <end position="329"/>
    </location>
</feature>
<keyword evidence="2" id="KW-1133">Transmembrane helix</keyword>
<feature type="transmembrane region" description="Helical" evidence="2">
    <location>
        <begin position="164"/>
        <end position="182"/>
    </location>
</feature>
<dbReference type="WBParaSite" id="PDA_v2.g28769.t1">
    <property type="protein sequence ID" value="PDA_v2.g28769.t1"/>
    <property type="gene ID" value="PDA_v2.g28769"/>
</dbReference>
<feature type="region of interest" description="Disordered" evidence="1">
    <location>
        <begin position="434"/>
        <end position="494"/>
    </location>
</feature>
<organism evidence="3 4">
    <name type="scientific">Panagrolaimus davidi</name>
    <dbReference type="NCBI Taxonomy" id="227884"/>
    <lineage>
        <taxon>Eukaryota</taxon>
        <taxon>Metazoa</taxon>
        <taxon>Ecdysozoa</taxon>
        <taxon>Nematoda</taxon>
        <taxon>Chromadorea</taxon>
        <taxon>Rhabditida</taxon>
        <taxon>Tylenchina</taxon>
        <taxon>Panagrolaimomorpha</taxon>
        <taxon>Panagrolaimoidea</taxon>
        <taxon>Panagrolaimidae</taxon>
        <taxon>Panagrolaimus</taxon>
    </lineage>
</organism>
<feature type="transmembrane region" description="Helical" evidence="2">
    <location>
        <begin position="90"/>
        <end position="116"/>
    </location>
</feature>
<dbReference type="AlphaFoldDB" id="A0A914QC01"/>
<feature type="compositionally biased region" description="Basic and acidic residues" evidence="1">
    <location>
        <begin position="459"/>
        <end position="468"/>
    </location>
</feature>
<name>A0A914QC01_9BILA</name>
<feature type="compositionally biased region" description="Low complexity" evidence="1">
    <location>
        <begin position="293"/>
        <end position="305"/>
    </location>
</feature>
<evidence type="ECO:0000256" key="2">
    <source>
        <dbReference type="SAM" id="Phobius"/>
    </source>
</evidence>
<feature type="compositionally biased region" description="Polar residues" evidence="1">
    <location>
        <begin position="472"/>
        <end position="490"/>
    </location>
</feature>
<keyword evidence="2" id="KW-0812">Transmembrane</keyword>
<accession>A0A914QC01</accession>
<feature type="compositionally biased region" description="Polar residues" evidence="1">
    <location>
        <begin position="306"/>
        <end position="324"/>
    </location>
</feature>